<dbReference type="InterPro" id="IPR039445">
    <property type="entry name" value="DauR-like_HTH"/>
</dbReference>
<proteinExistence type="predicted"/>
<evidence type="ECO:0000259" key="1">
    <source>
        <dbReference type="Pfam" id="PF08348"/>
    </source>
</evidence>
<dbReference type="Proteomes" id="UP000636811">
    <property type="component" value="Unassembled WGS sequence"/>
</dbReference>
<dbReference type="EMBL" id="JADOBI010000016">
    <property type="protein sequence ID" value="MBF7982506.1"/>
    <property type="molecule type" value="Genomic_DNA"/>
</dbReference>
<sequence length="232" mass="24496">MPPEPAAERALVLKTLFASVDALAAAIGNNTEIVVHDLTNPSSSVLKIANGHVSGRAVGDSMFSGPDGDLGFAGLLNARNAASPSSEPLVIADYTTVTAKGTKLKSATTVYRDAAGVAFASLCINVDLSEVEIAHAALGRLLRQYSSENTSQNAQTDLESMMEEIIDSSLSQSGRAGKPMNKQEKLEAVRVMQDRGMFIVKGGVEKAASKLGVTRYTIYNYLDEIKKSGGDE</sequence>
<dbReference type="Pfam" id="PF13309">
    <property type="entry name" value="HTH_22"/>
    <property type="match status" value="1"/>
</dbReference>
<accession>A0ABS0ECD6</accession>
<dbReference type="InterPro" id="IPR039446">
    <property type="entry name" value="DauR-like"/>
</dbReference>
<gene>
    <name evidence="3" type="ORF">IV433_24180</name>
</gene>
<organism evidence="3 4">
    <name type="scientific">Rahnella laticis</name>
    <dbReference type="NCBI Taxonomy" id="2787622"/>
    <lineage>
        <taxon>Bacteria</taxon>
        <taxon>Pseudomonadati</taxon>
        <taxon>Pseudomonadota</taxon>
        <taxon>Gammaproteobacteria</taxon>
        <taxon>Enterobacterales</taxon>
        <taxon>Yersiniaceae</taxon>
        <taxon>Rahnella</taxon>
    </lineage>
</organism>
<dbReference type="PANTHER" id="PTHR35568:SF1">
    <property type="entry name" value="TRANSCRIPTIONAL REGULATOR DAUR"/>
    <property type="match status" value="1"/>
</dbReference>
<evidence type="ECO:0000313" key="4">
    <source>
        <dbReference type="Proteomes" id="UP000636811"/>
    </source>
</evidence>
<dbReference type="InterPro" id="IPR013559">
    <property type="entry name" value="YheO"/>
</dbReference>
<protein>
    <submittedName>
        <fullName evidence="3">PAS domain-containing protein</fullName>
    </submittedName>
</protein>
<reference evidence="3 4" key="1">
    <citation type="submission" date="2020-11" db="EMBL/GenBank/DDBJ databases">
        <title>Taxonomic investigation of Rahnella strains.</title>
        <authorList>
            <person name="Lee S.D."/>
        </authorList>
    </citation>
    <scope>NUCLEOTIDE SEQUENCE [LARGE SCALE GENOMIC DNA]</scope>
    <source>
        <strain evidence="3 4">SAP-17</strain>
    </source>
</reference>
<dbReference type="PANTHER" id="PTHR35568">
    <property type="entry name" value="TRANSCRIPTIONAL REGULATOR DAUR"/>
    <property type="match status" value="1"/>
</dbReference>
<keyword evidence="4" id="KW-1185">Reference proteome</keyword>
<comment type="caution">
    <text evidence="3">The sequence shown here is derived from an EMBL/GenBank/DDBJ whole genome shotgun (WGS) entry which is preliminary data.</text>
</comment>
<name>A0ABS0ECD6_9GAMM</name>
<feature type="domain" description="Transcriptional regulator DauR-like HTH" evidence="2">
    <location>
        <begin position="162"/>
        <end position="223"/>
    </location>
</feature>
<dbReference type="Pfam" id="PF08348">
    <property type="entry name" value="PAS_6"/>
    <property type="match status" value="1"/>
</dbReference>
<feature type="domain" description="YheO-like" evidence="1">
    <location>
        <begin position="13"/>
        <end position="135"/>
    </location>
</feature>
<evidence type="ECO:0000259" key="2">
    <source>
        <dbReference type="Pfam" id="PF13309"/>
    </source>
</evidence>
<evidence type="ECO:0000313" key="3">
    <source>
        <dbReference type="EMBL" id="MBF7982506.1"/>
    </source>
</evidence>